<accession>A0A348AHV9</accession>
<dbReference type="EMBL" id="AP018449">
    <property type="protein sequence ID" value="BBB90657.1"/>
    <property type="molecule type" value="Genomic_DNA"/>
</dbReference>
<proteinExistence type="predicted"/>
<dbReference type="KEGG" id="mana:MAMMFC1_01318"/>
<protein>
    <submittedName>
        <fullName evidence="1">Uncharacterized protein</fullName>
    </submittedName>
</protein>
<evidence type="ECO:0000313" key="2">
    <source>
        <dbReference type="Proteomes" id="UP000276437"/>
    </source>
</evidence>
<keyword evidence="2" id="KW-1185">Reference proteome</keyword>
<evidence type="ECO:0000313" key="1">
    <source>
        <dbReference type="EMBL" id="BBB90657.1"/>
    </source>
</evidence>
<dbReference type="AlphaFoldDB" id="A0A348AHV9"/>
<name>A0A348AHV9_9FIRM</name>
<sequence>MKKYSYILYISNVPSSPAKESSVKTRETNTCQCPQVIRGGTGFGVLQARNFFNLRNENDYYSLKEDLICSWKQDGERR</sequence>
<reference evidence="1 2" key="1">
    <citation type="journal article" date="2018" name="Int. J. Syst. Evol. Microbiol.">
        <title>Methylomusa anaerophila gen. nov., sp. nov., an anaerobic methanol-utilizing bacterium isolated from a microbial fuel cell.</title>
        <authorList>
            <person name="Amano N."/>
            <person name="Yamamuro A."/>
            <person name="Miyahara M."/>
            <person name="Kouzuma A."/>
            <person name="Abe T."/>
            <person name="Watanabe K."/>
        </authorList>
    </citation>
    <scope>NUCLEOTIDE SEQUENCE [LARGE SCALE GENOMIC DNA]</scope>
    <source>
        <strain evidence="1 2">MMFC1</strain>
    </source>
</reference>
<dbReference type="Proteomes" id="UP000276437">
    <property type="component" value="Chromosome"/>
</dbReference>
<organism evidence="1 2">
    <name type="scientific">Methylomusa anaerophila</name>
    <dbReference type="NCBI Taxonomy" id="1930071"/>
    <lineage>
        <taxon>Bacteria</taxon>
        <taxon>Bacillati</taxon>
        <taxon>Bacillota</taxon>
        <taxon>Negativicutes</taxon>
        <taxon>Selenomonadales</taxon>
        <taxon>Sporomusaceae</taxon>
        <taxon>Methylomusa</taxon>
    </lineage>
</organism>
<gene>
    <name evidence="1" type="ORF">MAMMFC1_01318</name>
</gene>